<comment type="caution">
    <text evidence="3">The sequence shown here is derived from an EMBL/GenBank/DDBJ whole genome shotgun (WGS) entry which is preliminary data.</text>
</comment>
<organism evidence="3 4">
    <name type="scientific">Sanghuangporus baumii</name>
    <name type="common">Phellinus baumii</name>
    <dbReference type="NCBI Taxonomy" id="108892"/>
    <lineage>
        <taxon>Eukaryota</taxon>
        <taxon>Fungi</taxon>
        <taxon>Dikarya</taxon>
        <taxon>Basidiomycota</taxon>
        <taxon>Agaricomycotina</taxon>
        <taxon>Agaricomycetes</taxon>
        <taxon>Hymenochaetales</taxon>
        <taxon>Hymenochaetaceae</taxon>
        <taxon>Sanghuangporus</taxon>
    </lineage>
</organism>
<reference evidence="3" key="1">
    <citation type="submission" date="2016-06" db="EMBL/GenBank/DDBJ databases">
        <title>Draft Genome sequence of the fungus Inonotus baumii.</title>
        <authorList>
            <person name="Zhu H."/>
            <person name="Lin W."/>
        </authorList>
    </citation>
    <scope>NUCLEOTIDE SEQUENCE</scope>
    <source>
        <strain evidence="3">821</strain>
    </source>
</reference>
<dbReference type="Proteomes" id="UP000757232">
    <property type="component" value="Unassembled WGS sequence"/>
</dbReference>
<dbReference type="PANTHER" id="PTHR40465">
    <property type="entry name" value="CHROMOSOME 1, WHOLE GENOME SHOTGUN SEQUENCE"/>
    <property type="match status" value="1"/>
</dbReference>
<dbReference type="EMBL" id="LNZH02000150">
    <property type="protein sequence ID" value="OCB89734.1"/>
    <property type="molecule type" value="Genomic_DNA"/>
</dbReference>
<protein>
    <recommendedName>
        <fullName evidence="2">DUF6534 domain-containing protein</fullName>
    </recommendedName>
</protein>
<evidence type="ECO:0000256" key="1">
    <source>
        <dbReference type="SAM" id="Phobius"/>
    </source>
</evidence>
<evidence type="ECO:0000259" key="2">
    <source>
        <dbReference type="Pfam" id="PF20152"/>
    </source>
</evidence>
<dbReference type="Pfam" id="PF20152">
    <property type="entry name" value="DUF6534"/>
    <property type="match status" value="1"/>
</dbReference>
<gene>
    <name evidence="3" type="ORF">A7U60_g3082</name>
</gene>
<evidence type="ECO:0000313" key="3">
    <source>
        <dbReference type="EMBL" id="OCB89734.1"/>
    </source>
</evidence>
<proteinExistence type="predicted"/>
<keyword evidence="1" id="KW-1133">Transmembrane helix</keyword>
<keyword evidence="1" id="KW-0472">Membrane</keyword>
<feature type="transmembrane region" description="Helical" evidence="1">
    <location>
        <begin position="33"/>
        <end position="51"/>
    </location>
</feature>
<feature type="transmembrane region" description="Helical" evidence="1">
    <location>
        <begin position="99"/>
        <end position="120"/>
    </location>
</feature>
<feature type="domain" description="DUF6534" evidence="2">
    <location>
        <begin position="104"/>
        <end position="190"/>
    </location>
</feature>
<sequence>MASTGAPPGQDGTYGCLFLVVIFSTADVHGTAPFSPVICAMVQIFFVMRAWNLSRNYFLTGFLAFAVITQLASTVLFIHKLRDFEHLSQLLNIIAYERAMNIIAVCTDTIIALSLIWLLWRYRSGFKRTDGIIRKLVAFTIGTGLITGVMAMVAFVTAQLLPQTFVYLLVDFSMAKLYYNCMLASLNARSALRNEFDATVGISIHLDDLACTDEEQAPATTDAATLASNSCMDRKRKAIECRVDINKESGSREAGIPLLFL</sequence>
<feature type="transmembrane region" description="Helical" evidence="1">
    <location>
        <begin position="58"/>
        <end position="79"/>
    </location>
</feature>
<dbReference type="AlphaFoldDB" id="A0A9Q5NDE9"/>
<keyword evidence="4" id="KW-1185">Reference proteome</keyword>
<feature type="transmembrane region" description="Helical" evidence="1">
    <location>
        <begin position="132"/>
        <end position="158"/>
    </location>
</feature>
<keyword evidence="1" id="KW-0812">Transmembrane</keyword>
<dbReference type="OrthoDB" id="2745105at2759"/>
<dbReference type="InterPro" id="IPR045339">
    <property type="entry name" value="DUF6534"/>
</dbReference>
<accession>A0A9Q5NDE9</accession>
<evidence type="ECO:0000313" key="4">
    <source>
        <dbReference type="Proteomes" id="UP000757232"/>
    </source>
</evidence>
<name>A0A9Q5NDE9_SANBA</name>
<dbReference type="PANTHER" id="PTHR40465:SF1">
    <property type="entry name" value="DUF6534 DOMAIN-CONTAINING PROTEIN"/>
    <property type="match status" value="1"/>
</dbReference>